<sequence length="220" mass="24059">MNKRIDLHTHSIFSDGELLPSELARRADILGHSAIAITDHVDDSNLDIIEKIANAIDEINEYWDIKFINGVEITHVPIETIDRIAKKAKDLGAEIVVVHGETLAEPVVEGTNLEAVKSEYVDILAHPGLITNEELAIAVENDVYIEISGRKGHSLSNGYVASLGREFNAKFLINSDGHAPGDLMNFNKAELVGLGAGLSEKEVKKALVKNPNDILKKIKK</sequence>
<dbReference type="GO" id="GO:0042578">
    <property type="term" value="F:phosphoric ester hydrolase activity"/>
    <property type="evidence" value="ECO:0007669"/>
    <property type="project" value="TreeGrafter"/>
</dbReference>
<evidence type="ECO:0000259" key="1">
    <source>
        <dbReference type="SMART" id="SM00481"/>
    </source>
</evidence>
<dbReference type="PATRIC" id="fig|49547.3.peg.458"/>
<dbReference type="SUPFAM" id="SSF89550">
    <property type="entry name" value="PHP domain-like"/>
    <property type="match status" value="1"/>
</dbReference>
<protein>
    <submittedName>
        <fullName evidence="2">DNA polymerase/3'-5' exonuclease PolX</fullName>
    </submittedName>
</protein>
<dbReference type="STRING" id="49547.MBCUR_04410"/>
<evidence type="ECO:0000313" key="2">
    <source>
        <dbReference type="EMBL" id="KZX14549.1"/>
    </source>
</evidence>
<keyword evidence="2" id="KW-0540">Nuclease</keyword>
<dbReference type="InterPro" id="IPR016195">
    <property type="entry name" value="Pol/histidinol_Pase-like"/>
</dbReference>
<dbReference type="GO" id="GO:0004527">
    <property type="term" value="F:exonuclease activity"/>
    <property type="evidence" value="ECO:0007669"/>
    <property type="project" value="UniProtKB-KW"/>
</dbReference>
<feature type="domain" description="Polymerase/histidinol phosphatase N-terminal" evidence="1">
    <location>
        <begin position="5"/>
        <end position="77"/>
    </location>
</feature>
<evidence type="ECO:0000313" key="3">
    <source>
        <dbReference type="Proteomes" id="UP000077245"/>
    </source>
</evidence>
<dbReference type="RefSeq" id="WP_067089646.1">
    <property type="nucleotide sequence ID" value="NZ_LWMV01000083.1"/>
</dbReference>
<dbReference type="SMART" id="SM00481">
    <property type="entry name" value="POLIIIAc"/>
    <property type="match status" value="1"/>
</dbReference>
<reference evidence="2 3" key="1">
    <citation type="submission" date="2016-04" db="EMBL/GenBank/DDBJ databases">
        <title>Genome sequence of Methanobrevibacter curvatus DSM 11111.</title>
        <authorList>
            <person name="Poehlein A."/>
            <person name="Seedorf H."/>
            <person name="Daniel R."/>
        </authorList>
    </citation>
    <scope>NUCLEOTIDE SEQUENCE [LARGE SCALE GENOMIC DNA]</scope>
    <source>
        <strain evidence="2 3">DSM 11111</strain>
    </source>
</reference>
<keyword evidence="2" id="KW-0378">Hydrolase</keyword>
<dbReference type="PANTHER" id="PTHR36928">
    <property type="entry name" value="PHOSPHATASE YCDX-RELATED"/>
    <property type="match status" value="1"/>
</dbReference>
<dbReference type="InterPro" id="IPR004013">
    <property type="entry name" value="PHP_dom"/>
</dbReference>
<dbReference type="NCBIfam" id="NF004981">
    <property type="entry name" value="PRK06361.1"/>
    <property type="match status" value="1"/>
</dbReference>
<dbReference type="GO" id="GO:0005829">
    <property type="term" value="C:cytosol"/>
    <property type="evidence" value="ECO:0007669"/>
    <property type="project" value="TreeGrafter"/>
</dbReference>
<dbReference type="GO" id="GO:0008270">
    <property type="term" value="F:zinc ion binding"/>
    <property type="evidence" value="ECO:0007669"/>
    <property type="project" value="TreeGrafter"/>
</dbReference>
<keyword evidence="2" id="KW-0269">Exonuclease</keyword>
<proteinExistence type="predicted"/>
<dbReference type="OrthoDB" id="9968at2157"/>
<dbReference type="InterPro" id="IPR050243">
    <property type="entry name" value="PHP_phosphatase"/>
</dbReference>
<dbReference type="EMBL" id="LWMV01000083">
    <property type="protein sequence ID" value="KZX14549.1"/>
    <property type="molecule type" value="Genomic_DNA"/>
</dbReference>
<name>A0A166CIN4_9EURY</name>
<accession>A0A166CIN4</accession>
<dbReference type="Gene3D" id="3.20.20.140">
    <property type="entry name" value="Metal-dependent hydrolases"/>
    <property type="match status" value="1"/>
</dbReference>
<comment type="caution">
    <text evidence="2">The sequence shown here is derived from an EMBL/GenBank/DDBJ whole genome shotgun (WGS) entry which is preliminary data.</text>
</comment>
<dbReference type="CDD" id="cd07432">
    <property type="entry name" value="PHP_HisPPase"/>
    <property type="match status" value="1"/>
</dbReference>
<dbReference type="InterPro" id="IPR003141">
    <property type="entry name" value="Pol/His_phosphatase_N"/>
</dbReference>
<dbReference type="Pfam" id="PF02811">
    <property type="entry name" value="PHP"/>
    <property type="match status" value="1"/>
</dbReference>
<gene>
    <name evidence="2" type="primary">polX</name>
    <name evidence="2" type="ORF">MBCUR_04410</name>
</gene>
<dbReference type="AlphaFoldDB" id="A0A166CIN4"/>
<keyword evidence="3" id="KW-1185">Reference proteome</keyword>
<dbReference type="Proteomes" id="UP000077245">
    <property type="component" value="Unassembled WGS sequence"/>
</dbReference>
<dbReference type="PANTHER" id="PTHR36928:SF1">
    <property type="entry name" value="PHOSPHATASE YCDX-RELATED"/>
    <property type="match status" value="1"/>
</dbReference>
<organism evidence="2 3">
    <name type="scientific">Methanobrevibacter curvatus</name>
    <dbReference type="NCBI Taxonomy" id="49547"/>
    <lineage>
        <taxon>Archaea</taxon>
        <taxon>Methanobacteriati</taxon>
        <taxon>Methanobacteriota</taxon>
        <taxon>Methanomada group</taxon>
        <taxon>Methanobacteria</taxon>
        <taxon>Methanobacteriales</taxon>
        <taxon>Methanobacteriaceae</taxon>
        <taxon>Methanobrevibacter</taxon>
    </lineage>
</organism>